<accession>A0A069PPP7</accession>
<dbReference type="RefSeq" id="WP_035933162.1">
    <property type="nucleotide sequence ID" value="NZ_CADFFX010000011.1"/>
</dbReference>
<dbReference type="STRING" id="60547.GCA_000751215_03258"/>
<proteinExistence type="predicted"/>
<keyword evidence="1" id="KW-0812">Transmembrane</keyword>
<keyword evidence="1" id="KW-0472">Membrane</keyword>
<sequence length="60" mass="6688">MFHSLVSSLAEFNAFWLIWAAVGVLFLAVCIVVASAIRSEAEEPFYSAAPRRADDRKMII</sequence>
<evidence type="ECO:0000256" key="1">
    <source>
        <dbReference type="SAM" id="Phobius"/>
    </source>
</evidence>
<comment type="caution">
    <text evidence="2">The sequence shown here is derived from an EMBL/GenBank/DDBJ whole genome shotgun (WGS) entry which is preliminary data.</text>
</comment>
<dbReference type="Proteomes" id="UP000027466">
    <property type="component" value="Unassembled WGS sequence"/>
</dbReference>
<reference evidence="2 3" key="1">
    <citation type="submission" date="2014-03" db="EMBL/GenBank/DDBJ databases">
        <title>Draft Genome Sequences of Four Burkholderia Strains.</title>
        <authorList>
            <person name="Liu X.Y."/>
            <person name="Li C.X."/>
            <person name="Xu J.H."/>
        </authorList>
    </citation>
    <scope>NUCLEOTIDE SEQUENCE [LARGE SCALE GENOMIC DNA]</scope>
    <source>
        <strain evidence="2 3">DSM 50014</strain>
    </source>
</reference>
<feature type="transmembrane region" description="Helical" evidence="1">
    <location>
        <begin position="14"/>
        <end position="37"/>
    </location>
</feature>
<name>A0A069PPP7_9BURK</name>
<dbReference type="EMBL" id="JFHC01000023">
    <property type="protein sequence ID" value="KDR41859.1"/>
    <property type="molecule type" value="Genomic_DNA"/>
</dbReference>
<evidence type="ECO:0000313" key="2">
    <source>
        <dbReference type="EMBL" id="KDR41859.1"/>
    </source>
</evidence>
<evidence type="ECO:0000313" key="3">
    <source>
        <dbReference type="Proteomes" id="UP000027466"/>
    </source>
</evidence>
<organism evidence="2 3">
    <name type="scientific">Caballeronia glathei</name>
    <dbReference type="NCBI Taxonomy" id="60547"/>
    <lineage>
        <taxon>Bacteria</taxon>
        <taxon>Pseudomonadati</taxon>
        <taxon>Pseudomonadota</taxon>
        <taxon>Betaproteobacteria</taxon>
        <taxon>Burkholderiales</taxon>
        <taxon>Burkholderiaceae</taxon>
        <taxon>Caballeronia</taxon>
    </lineage>
</organism>
<keyword evidence="3" id="KW-1185">Reference proteome</keyword>
<dbReference type="AlphaFoldDB" id="A0A069PPP7"/>
<keyword evidence="1" id="KW-1133">Transmembrane helix</keyword>
<gene>
    <name evidence="2" type="ORF">BG61_15180</name>
</gene>
<protein>
    <submittedName>
        <fullName evidence="2">Uncharacterized protein</fullName>
    </submittedName>
</protein>